<evidence type="ECO:0000313" key="2">
    <source>
        <dbReference type="EMBL" id="ACI49047.1"/>
    </source>
</evidence>
<protein>
    <submittedName>
        <fullName evidence="2">Uncharacterized protein</fullName>
    </submittedName>
</protein>
<proteinExistence type="predicted"/>
<feature type="region of interest" description="Disordered" evidence="1">
    <location>
        <begin position="106"/>
        <end position="141"/>
    </location>
</feature>
<sequence>MAEIDQNMIDQFDPETRAKIARQAELQDLFWAERRAYRAGEYATEELYMAGMERTTTICRELILLSTELGRAGFIPPRHRDAPTAAEREAALESLRNLVAVYRERRNQRLANAAPPPPPEEPQNEDTESEGEEENGDDQDD</sequence>
<name>B6VBF4_CAEBE</name>
<reference evidence="2" key="1">
    <citation type="journal article" date="2008" name="Genome Res.">
        <title>Multigenome DNA sequence conservation identifies Hox cis-regulatory elements.</title>
        <authorList>
            <person name="Kuntz S.G."/>
            <person name="Schwarz E.M."/>
            <person name="DeModena J.A."/>
            <person name="De Buysscher T."/>
            <person name="Trout D."/>
            <person name="Shizuya H."/>
            <person name="Sternberg P.W."/>
            <person name="Wold B.J."/>
        </authorList>
    </citation>
    <scope>NUCLEOTIDE SEQUENCE</scope>
    <source>
        <strain evidence="2">CB5161</strain>
    </source>
</reference>
<gene>
    <name evidence="2" type="ORF">Cbre_JD07.014</name>
</gene>
<accession>B6VBF4</accession>
<evidence type="ECO:0000256" key="1">
    <source>
        <dbReference type="SAM" id="MobiDB-lite"/>
    </source>
</evidence>
<feature type="compositionally biased region" description="Acidic residues" evidence="1">
    <location>
        <begin position="122"/>
        <end position="141"/>
    </location>
</feature>
<dbReference type="AlphaFoldDB" id="B6VBF4"/>
<dbReference type="EMBL" id="FJ362359">
    <property type="protein sequence ID" value="ACI49047.1"/>
    <property type="molecule type" value="Genomic_DNA"/>
</dbReference>
<organism evidence="2">
    <name type="scientific">Caenorhabditis brenneri</name>
    <name type="common">Nematode worm</name>
    <dbReference type="NCBI Taxonomy" id="135651"/>
    <lineage>
        <taxon>Eukaryota</taxon>
        <taxon>Metazoa</taxon>
        <taxon>Ecdysozoa</taxon>
        <taxon>Nematoda</taxon>
        <taxon>Chromadorea</taxon>
        <taxon>Rhabditida</taxon>
        <taxon>Rhabditina</taxon>
        <taxon>Rhabditomorpha</taxon>
        <taxon>Rhabditoidea</taxon>
        <taxon>Rhabditidae</taxon>
        <taxon>Peloderinae</taxon>
        <taxon>Caenorhabditis</taxon>
    </lineage>
</organism>